<comment type="caution">
    <text evidence="10">The sequence shown here is derived from an EMBL/GenBank/DDBJ whole genome shotgun (WGS) entry which is preliminary data.</text>
</comment>
<keyword evidence="4" id="KW-0677">Repeat</keyword>
<organism evidence="10 11">
    <name type="scientific">Mucilaginibacter gracilis</name>
    <dbReference type="NCBI Taxonomy" id="423350"/>
    <lineage>
        <taxon>Bacteria</taxon>
        <taxon>Pseudomonadati</taxon>
        <taxon>Bacteroidota</taxon>
        <taxon>Sphingobacteriia</taxon>
        <taxon>Sphingobacteriales</taxon>
        <taxon>Sphingobacteriaceae</taxon>
        <taxon>Mucilaginibacter</taxon>
    </lineage>
</organism>
<dbReference type="Gene3D" id="3.40.50.10420">
    <property type="entry name" value="NagB/RpiA/CoA transferase-like"/>
    <property type="match status" value="1"/>
</dbReference>
<evidence type="ECO:0000256" key="4">
    <source>
        <dbReference type="ARBA" id="ARBA00022737"/>
    </source>
</evidence>
<feature type="domain" description="4Fe-4S ferredoxin-type" evidence="9">
    <location>
        <begin position="330"/>
        <end position="395"/>
    </location>
</feature>
<dbReference type="Pfam" id="PF02589">
    <property type="entry name" value="LUD_dom"/>
    <property type="match status" value="1"/>
</dbReference>
<dbReference type="PANTHER" id="PTHR47153">
    <property type="entry name" value="LACTATE UTILIZATION PROTEIN B"/>
    <property type="match status" value="1"/>
</dbReference>
<dbReference type="InterPro" id="IPR017896">
    <property type="entry name" value="4Fe4S_Fe-S-bd"/>
</dbReference>
<dbReference type="EMBL" id="RBKU01000001">
    <property type="protein sequence ID" value="RKR80167.1"/>
    <property type="molecule type" value="Genomic_DNA"/>
</dbReference>
<dbReference type="InterPro" id="IPR017900">
    <property type="entry name" value="4Fe4S_Fe_S_CS"/>
</dbReference>
<evidence type="ECO:0000256" key="2">
    <source>
        <dbReference type="ARBA" id="ARBA00022485"/>
    </source>
</evidence>
<evidence type="ECO:0000256" key="3">
    <source>
        <dbReference type="ARBA" id="ARBA00022723"/>
    </source>
</evidence>
<evidence type="ECO:0000256" key="1">
    <source>
        <dbReference type="ARBA" id="ARBA00022448"/>
    </source>
</evidence>
<feature type="domain" description="LUD" evidence="8">
    <location>
        <begin position="89"/>
        <end position="312"/>
    </location>
</feature>
<keyword evidence="3" id="KW-0479">Metal-binding</keyword>
<dbReference type="NCBIfam" id="TIGR00273">
    <property type="entry name" value="LutB/LldF family L-lactate oxidation iron-sulfur protein"/>
    <property type="match status" value="1"/>
</dbReference>
<dbReference type="GO" id="GO:0006089">
    <property type="term" value="P:lactate metabolic process"/>
    <property type="evidence" value="ECO:0007669"/>
    <property type="project" value="InterPro"/>
</dbReference>
<sequence length="481" mass="54287">MTFLLIIQQPFLYKNVILANMKTIAEEFVVASENKVFDTDHRRIINFNIGKYDTAVGRGLSRISNLENAKRKAHLVKWKVIENLDKVLPEFEGNFQRRGGKVIWANDAAEAQREILAIMKRAHAKTVVKSKSMVTEEIHLNEFLESNHIESLETDLGEYIVQLLGQKPYHIVTPAMHLSKDDIAKLFHERFGTPADATSEQIVLKARELLREKYLRADVGITGANFLIADTGSIAISENEGNARLSTTFPKIHIAIVGIEKIIPSMADLDLFWPLLATHGTGQNLTVYNTILSGPRQPGETDGPEEMYVILLDNGRTNLLAKKDQRQGLYCIRCGACLNACPIYKNVGGHTYNTPYSGPIGSVITPHMRGMEDFKHLSYASSLCGACSEVCPVKIDIHKMLLINRHDAVKEELNTKKEGRAWGMWKKAMMSRKLTDFFGGWTKNAILKMFFKKTWGSFRTMPKVAEKSFSKQWMEKEINGK</sequence>
<evidence type="ECO:0000259" key="9">
    <source>
        <dbReference type="Pfam" id="PF13183"/>
    </source>
</evidence>
<dbReference type="Gene3D" id="1.10.1060.10">
    <property type="entry name" value="Alpha-helical ferredoxin"/>
    <property type="match status" value="1"/>
</dbReference>
<dbReference type="InterPro" id="IPR004452">
    <property type="entry name" value="LutB/LldF"/>
</dbReference>
<name>A0A495ITS5_9SPHI</name>
<proteinExistence type="predicted"/>
<evidence type="ECO:0000259" key="8">
    <source>
        <dbReference type="Pfam" id="PF02589"/>
    </source>
</evidence>
<gene>
    <name evidence="10" type="ORF">BDD43_0263</name>
</gene>
<dbReference type="InterPro" id="IPR009051">
    <property type="entry name" value="Helical_ferredxn"/>
</dbReference>
<keyword evidence="6" id="KW-0408">Iron</keyword>
<keyword evidence="5" id="KW-0249">Electron transport</keyword>
<dbReference type="GO" id="GO:0051539">
    <property type="term" value="F:4 iron, 4 sulfur cluster binding"/>
    <property type="evidence" value="ECO:0007669"/>
    <property type="project" value="UniProtKB-KW"/>
</dbReference>
<evidence type="ECO:0000256" key="5">
    <source>
        <dbReference type="ARBA" id="ARBA00022982"/>
    </source>
</evidence>
<keyword evidence="7" id="KW-0411">Iron-sulfur</keyword>
<dbReference type="AlphaFoldDB" id="A0A495ITS5"/>
<dbReference type="Pfam" id="PF13183">
    <property type="entry name" value="Fer4_8"/>
    <property type="match status" value="1"/>
</dbReference>
<keyword evidence="11" id="KW-1185">Reference proteome</keyword>
<dbReference type="InterPro" id="IPR003741">
    <property type="entry name" value="LUD_dom"/>
</dbReference>
<evidence type="ECO:0000313" key="10">
    <source>
        <dbReference type="EMBL" id="RKR80167.1"/>
    </source>
</evidence>
<protein>
    <submittedName>
        <fullName evidence="10">L-lactate dehydrogenase complex protein LldF</fullName>
    </submittedName>
</protein>
<evidence type="ECO:0000256" key="6">
    <source>
        <dbReference type="ARBA" id="ARBA00023004"/>
    </source>
</evidence>
<keyword evidence="1" id="KW-0813">Transport</keyword>
<accession>A0A495ITS5</accession>
<dbReference type="SUPFAM" id="SSF46548">
    <property type="entry name" value="alpha-helical ferredoxin"/>
    <property type="match status" value="1"/>
</dbReference>
<dbReference type="PROSITE" id="PS00198">
    <property type="entry name" value="4FE4S_FER_1"/>
    <property type="match status" value="1"/>
</dbReference>
<reference evidence="10 11" key="1">
    <citation type="submission" date="2018-10" db="EMBL/GenBank/DDBJ databases">
        <title>Genomic Encyclopedia of Archaeal and Bacterial Type Strains, Phase II (KMG-II): from individual species to whole genera.</title>
        <authorList>
            <person name="Goeker M."/>
        </authorList>
    </citation>
    <scope>NUCLEOTIDE SEQUENCE [LARGE SCALE GENOMIC DNA]</scope>
    <source>
        <strain evidence="10 11">DSM 18602</strain>
    </source>
</reference>
<dbReference type="SUPFAM" id="SSF100950">
    <property type="entry name" value="NagB/RpiA/CoA transferase-like"/>
    <property type="match status" value="1"/>
</dbReference>
<dbReference type="Proteomes" id="UP000268007">
    <property type="component" value="Unassembled WGS sequence"/>
</dbReference>
<dbReference type="PANTHER" id="PTHR47153:SF2">
    <property type="entry name" value="LACTATE UTILIZATION PROTEIN B"/>
    <property type="match status" value="1"/>
</dbReference>
<dbReference type="InterPro" id="IPR024185">
    <property type="entry name" value="FTHF_cligase-like_sf"/>
</dbReference>
<dbReference type="InterPro" id="IPR037171">
    <property type="entry name" value="NagB/RpiA_transferase-like"/>
</dbReference>
<dbReference type="GO" id="GO:0046872">
    <property type="term" value="F:metal ion binding"/>
    <property type="evidence" value="ECO:0007669"/>
    <property type="project" value="UniProtKB-KW"/>
</dbReference>
<evidence type="ECO:0000313" key="11">
    <source>
        <dbReference type="Proteomes" id="UP000268007"/>
    </source>
</evidence>
<keyword evidence="2" id="KW-0004">4Fe-4S</keyword>
<evidence type="ECO:0000256" key="7">
    <source>
        <dbReference type="ARBA" id="ARBA00023014"/>
    </source>
</evidence>